<dbReference type="Gene3D" id="1.20.1730.10">
    <property type="entry name" value="Sodium/glucose cotransporter"/>
    <property type="match status" value="1"/>
</dbReference>
<evidence type="ECO:0000256" key="5">
    <source>
        <dbReference type="ARBA" id="ARBA00022989"/>
    </source>
</evidence>
<keyword evidence="4 8" id="KW-0812">Transmembrane</keyword>
<feature type="transmembrane region" description="Helical" evidence="8">
    <location>
        <begin position="274"/>
        <end position="296"/>
    </location>
</feature>
<dbReference type="GeneID" id="56475588"/>
<feature type="transmembrane region" description="Helical" evidence="8">
    <location>
        <begin position="364"/>
        <end position="381"/>
    </location>
</feature>
<comment type="subcellular location">
    <subcellularLocation>
        <location evidence="1">Membrane</location>
        <topology evidence="1">Multi-pass membrane protein</topology>
    </subcellularLocation>
</comment>
<dbReference type="PANTHER" id="PTHR48086">
    <property type="entry name" value="SODIUM/PROLINE SYMPORTER-RELATED"/>
    <property type="match status" value="1"/>
</dbReference>
<feature type="transmembrane region" description="Helical" evidence="8">
    <location>
        <begin position="316"/>
        <end position="344"/>
    </location>
</feature>
<dbReference type="InterPro" id="IPR038377">
    <property type="entry name" value="Na/Glc_symporter_sf"/>
</dbReference>
<comment type="similarity">
    <text evidence="2 7">Belongs to the sodium:solute symporter (SSF) (TC 2.A.21) family.</text>
</comment>
<feature type="transmembrane region" description="Helical" evidence="8">
    <location>
        <begin position="457"/>
        <end position="475"/>
    </location>
</feature>
<dbReference type="PROSITE" id="PS50283">
    <property type="entry name" value="NA_SOLUT_SYMP_3"/>
    <property type="match status" value="1"/>
</dbReference>
<evidence type="ECO:0000256" key="1">
    <source>
        <dbReference type="ARBA" id="ARBA00004141"/>
    </source>
</evidence>
<feature type="transmembrane region" description="Helical" evidence="8">
    <location>
        <begin position="148"/>
        <end position="170"/>
    </location>
</feature>
<evidence type="ECO:0000313" key="9">
    <source>
        <dbReference type="EMBL" id="ASS96474.1"/>
    </source>
</evidence>
<dbReference type="InterPro" id="IPR050277">
    <property type="entry name" value="Sodium:Solute_Symporter"/>
</dbReference>
<evidence type="ECO:0000256" key="4">
    <source>
        <dbReference type="ARBA" id="ARBA00022692"/>
    </source>
</evidence>
<feature type="transmembrane region" description="Helical" evidence="8">
    <location>
        <begin position="6"/>
        <end position="22"/>
    </location>
</feature>
<dbReference type="InterPro" id="IPR001734">
    <property type="entry name" value="Na/solute_symporter"/>
</dbReference>
<feature type="transmembrane region" description="Helical" evidence="8">
    <location>
        <begin position="115"/>
        <end position="136"/>
    </location>
</feature>
<name>A0A223EMN5_9BACI</name>
<dbReference type="AlphaFoldDB" id="A0A223EMN5"/>
<evidence type="ECO:0000256" key="7">
    <source>
        <dbReference type="RuleBase" id="RU362091"/>
    </source>
</evidence>
<dbReference type="PANTHER" id="PTHR48086:SF8">
    <property type="entry name" value="MONOCARBOXYLIC ACID PERMEASE"/>
    <property type="match status" value="1"/>
</dbReference>
<feature type="transmembrane region" description="Helical" evidence="8">
    <location>
        <begin position="74"/>
        <end position="94"/>
    </location>
</feature>
<dbReference type="GO" id="GO:0005886">
    <property type="term" value="C:plasma membrane"/>
    <property type="evidence" value="ECO:0007669"/>
    <property type="project" value="TreeGrafter"/>
</dbReference>
<feature type="transmembrane region" description="Helical" evidence="8">
    <location>
        <begin position="387"/>
        <end position="409"/>
    </location>
</feature>
<dbReference type="Pfam" id="PF00474">
    <property type="entry name" value="SSF"/>
    <property type="match status" value="1"/>
</dbReference>
<dbReference type="EMBL" id="CP017704">
    <property type="protein sequence ID" value="ASS96474.1"/>
    <property type="molecule type" value="Genomic_DNA"/>
</dbReference>
<organism evidence="9 10">
    <name type="scientific">Peribacillus simplex NBRC 15720 = DSM 1321</name>
    <dbReference type="NCBI Taxonomy" id="1349754"/>
    <lineage>
        <taxon>Bacteria</taxon>
        <taxon>Bacillati</taxon>
        <taxon>Bacillota</taxon>
        <taxon>Bacilli</taxon>
        <taxon>Bacillales</taxon>
        <taxon>Bacillaceae</taxon>
        <taxon>Peribacillus</taxon>
    </lineage>
</organism>
<dbReference type="OrthoDB" id="9810181at2"/>
<dbReference type="RefSeq" id="WP_063233288.1">
    <property type="nucleotide sequence ID" value="NZ_BCVO01000008.1"/>
</dbReference>
<feature type="transmembrane region" description="Helical" evidence="8">
    <location>
        <begin position="182"/>
        <end position="202"/>
    </location>
</feature>
<evidence type="ECO:0000256" key="2">
    <source>
        <dbReference type="ARBA" id="ARBA00006434"/>
    </source>
</evidence>
<evidence type="ECO:0000313" key="10">
    <source>
        <dbReference type="Proteomes" id="UP000214618"/>
    </source>
</evidence>
<evidence type="ECO:0000256" key="6">
    <source>
        <dbReference type="ARBA" id="ARBA00023136"/>
    </source>
</evidence>
<keyword evidence="3" id="KW-0813">Transport</keyword>
<keyword evidence="5 8" id="KW-1133">Transmembrane helix</keyword>
<gene>
    <name evidence="9" type="ORF">BS1321_22675</name>
</gene>
<feature type="transmembrane region" description="Helical" evidence="8">
    <location>
        <begin position="43"/>
        <end position="62"/>
    </location>
</feature>
<dbReference type="CDD" id="cd10322">
    <property type="entry name" value="SLC5sbd"/>
    <property type="match status" value="1"/>
</dbReference>
<reference evidence="9 10" key="1">
    <citation type="submission" date="2016-10" db="EMBL/GenBank/DDBJ databases">
        <title>The whole genome sequencing and assembly of Bacillus simplex DSM 1321 strain.</title>
        <authorList>
            <person name="Park M.-K."/>
            <person name="Lee Y.-J."/>
            <person name="Yi H."/>
            <person name="Bahn Y.-S."/>
            <person name="Kim J.F."/>
            <person name="Lee D.-W."/>
        </authorList>
    </citation>
    <scope>NUCLEOTIDE SEQUENCE [LARGE SCALE GENOMIC DNA]</scope>
    <source>
        <strain evidence="9 10">DSM 1321</strain>
    </source>
</reference>
<keyword evidence="6 8" id="KW-0472">Membrane</keyword>
<sequence length="498" mass="54447">MNAALLVISFFLVLCIWLGLQARKGKNMSLEQWAIGGRGFGSFLLFFLIAGEMFTTYTFLGASGGAYRSGMPPALYAFNCFYFVIAYWLLPPIWRYAKKNNVISQSDFYDKKYNSPALGVLVAVISVISIIPYLIMQLKGLGIIVSEASYGSISPNVAIVVSVIAITIYVTASGMHGVAWTAVIKDIMILAVVVFMGIYFPLHYYGGLQPMFEAIDTAKQGLLIFPEQGMSISWFISATIMTALAFYMFPHMLAGVFSAKSPKSLRWNAGIMPIYQVIIIFSLFIGFSAILQVPNLQGAEADLALFKMAKMSFDPWFVGVIGASGAMAALIPSSLVLTATATILSKNVYKVWKPNTSDDQLRRLSRMLVPVISIVTLYFTFNGGESIFTLYLMAYSFMAQLFPALFFSLWKKNPVTVQGAFAGMIVGILIVIYSTTSGTTLATLFPSLPQVIQDLDVGLAVLFINIAVTLGVSAVTRKTSIGMEEDNKQASGMEKLVK</sequence>
<protein>
    <submittedName>
        <fullName evidence="9">Sodium:solute symporter</fullName>
    </submittedName>
</protein>
<accession>A0A223EMN5</accession>
<dbReference type="Proteomes" id="UP000214618">
    <property type="component" value="Chromosome"/>
</dbReference>
<feature type="transmembrane region" description="Helical" evidence="8">
    <location>
        <begin position="232"/>
        <end position="253"/>
    </location>
</feature>
<proteinExistence type="inferred from homology"/>
<feature type="transmembrane region" description="Helical" evidence="8">
    <location>
        <begin position="421"/>
        <end position="445"/>
    </location>
</feature>
<evidence type="ECO:0000256" key="3">
    <source>
        <dbReference type="ARBA" id="ARBA00022448"/>
    </source>
</evidence>
<dbReference type="GO" id="GO:0022857">
    <property type="term" value="F:transmembrane transporter activity"/>
    <property type="evidence" value="ECO:0007669"/>
    <property type="project" value="InterPro"/>
</dbReference>
<evidence type="ECO:0000256" key="8">
    <source>
        <dbReference type="SAM" id="Phobius"/>
    </source>
</evidence>